<evidence type="ECO:0000313" key="12">
    <source>
        <dbReference type="Proteomes" id="UP001497623"/>
    </source>
</evidence>
<evidence type="ECO:0000256" key="6">
    <source>
        <dbReference type="ARBA" id="ARBA00023242"/>
    </source>
</evidence>
<dbReference type="PANTHER" id="PTHR23235:SF142">
    <property type="entry name" value="ZINC FINGER PROTEIN 384"/>
    <property type="match status" value="1"/>
</dbReference>
<evidence type="ECO:0000256" key="9">
    <source>
        <dbReference type="SAM" id="MobiDB-lite"/>
    </source>
</evidence>
<evidence type="ECO:0000259" key="10">
    <source>
        <dbReference type="PROSITE" id="PS50157"/>
    </source>
</evidence>
<dbReference type="FunFam" id="3.30.160.60:FF:000100">
    <property type="entry name" value="Zinc finger 45-like"/>
    <property type="match status" value="1"/>
</dbReference>
<keyword evidence="2" id="KW-0479">Metal-binding</keyword>
<dbReference type="SUPFAM" id="SSF57667">
    <property type="entry name" value="beta-beta-alpha zinc fingers"/>
    <property type="match status" value="3"/>
</dbReference>
<dbReference type="GO" id="GO:0000981">
    <property type="term" value="F:DNA-binding transcription factor activity, RNA polymerase II-specific"/>
    <property type="evidence" value="ECO:0007669"/>
    <property type="project" value="TreeGrafter"/>
</dbReference>
<dbReference type="InterPro" id="IPR013087">
    <property type="entry name" value="Znf_C2H2_type"/>
</dbReference>
<feature type="domain" description="C2H2-type" evidence="10">
    <location>
        <begin position="166"/>
        <end position="193"/>
    </location>
</feature>
<sequence>MSEKIANEEYANNNAQCYSFYKSEYENMETEVKNDNGNSNAPNESNNPQEFLRKPTYGRFEVKVKKEVEFDKDPIKIAYDEIKPKEENVLYDEPTTFTGESYPVIRLPVKHELTQFGEESYQCSLCNKVFSQNKQLRIHMSTHTAMIQNLNTRPLPLLFHTTKSVYNCSQCHNNFSQKHHLVDHLMSHTGEKPYQCYQCDKAFSQKNNLIDHQRVHTGEKPHQCNQCDKAFSQNSNLIKHQRTHTGDKPYQCTQCDKAFSLK</sequence>
<evidence type="ECO:0000256" key="4">
    <source>
        <dbReference type="ARBA" id="ARBA00022771"/>
    </source>
</evidence>
<dbReference type="PROSITE" id="PS50157">
    <property type="entry name" value="ZINC_FINGER_C2H2_2"/>
    <property type="match status" value="4"/>
</dbReference>
<keyword evidence="5" id="KW-0862">Zinc</keyword>
<evidence type="ECO:0000256" key="8">
    <source>
        <dbReference type="PROSITE-ProRule" id="PRU00042"/>
    </source>
</evidence>
<feature type="domain" description="C2H2-type" evidence="10">
    <location>
        <begin position="222"/>
        <end position="249"/>
    </location>
</feature>
<dbReference type="PANTHER" id="PTHR23235">
    <property type="entry name" value="KRUEPPEL-LIKE TRANSCRIPTION FACTOR"/>
    <property type="match status" value="1"/>
</dbReference>
<dbReference type="FunFam" id="3.30.160.60:FF:000029">
    <property type="entry name" value="GLI family zinc finger 4"/>
    <property type="match status" value="1"/>
</dbReference>
<keyword evidence="12" id="KW-1185">Reference proteome</keyword>
<evidence type="ECO:0000256" key="3">
    <source>
        <dbReference type="ARBA" id="ARBA00022737"/>
    </source>
</evidence>
<keyword evidence="6" id="KW-0539">Nucleus</keyword>
<evidence type="ECO:0000256" key="1">
    <source>
        <dbReference type="ARBA" id="ARBA00004123"/>
    </source>
</evidence>
<dbReference type="GO" id="GO:0005634">
    <property type="term" value="C:nucleus"/>
    <property type="evidence" value="ECO:0007669"/>
    <property type="project" value="UniProtKB-SubCell"/>
</dbReference>
<proteinExistence type="predicted"/>
<dbReference type="SMART" id="SM00355">
    <property type="entry name" value="ZnF_C2H2"/>
    <property type="match status" value="4"/>
</dbReference>
<evidence type="ECO:0000256" key="7">
    <source>
        <dbReference type="ARBA" id="ARBA00068876"/>
    </source>
</evidence>
<gene>
    <name evidence="11" type="ORF">MNOR_LOCUS286</name>
</gene>
<evidence type="ECO:0000256" key="2">
    <source>
        <dbReference type="ARBA" id="ARBA00022723"/>
    </source>
</evidence>
<accession>A0AAV2PIL7</accession>
<protein>
    <recommendedName>
        <fullName evidence="7">Zinc finger protein 865</fullName>
    </recommendedName>
</protein>
<dbReference type="InterPro" id="IPR036236">
    <property type="entry name" value="Znf_C2H2_sf"/>
</dbReference>
<feature type="compositionally biased region" description="Low complexity" evidence="9">
    <location>
        <begin position="35"/>
        <end position="48"/>
    </location>
</feature>
<keyword evidence="3" id="KW-0677">Repeat</keyword>
<reference evidence="11 12" key="1">
    <citation type="submission" date="2024-05" db="EMBL/GenBank/DDBJ databases">
        <authorList>
            <person name="Wallberg A."/>
        </authorList>
    </citation>
    <scope>NUCLEOTIDE SEQUENCE [LARGE SCALE GENOMIC DNA]</scope>
</reference>
<dbReference type="FunFam" id="3.30.160.60:FF:000145">
    <property type="entry name" value="Zinc finger protein 574"/>
    <property type="match status" value="1"/>
</dbReference>
<feature type="domain" description="C2H2-type" evidence="10">
    <location>
        <begin position="194"/>
        <end position="221"/>
    </location>
</feature>
<comment type="caution">
    <text evidence="11">The sequence shown here is derived from an EMBL/GenBank/DDBJ whole genome shotgun (WGS) entry which is preliminary data.</text>
</comment>
<dbReference type="PROSITE" id="PS00028">
    <property type="entry name" value="ZINC_FINGER_C2H2_1"/>
    <property type="match status" value="4"/>
</dbReference>
<comment type="subcellular location">
    <subcellularLocation>
        <location evidence="1">Nucleus</location>
    </subcellularLocation>
</comment>
<feature type="non-terminal residue" evidence="11">
    <location>
        <position position="262"/>
    </location>
</feature>
<dbReference type="Gene3D" id="3.30.160.60">
    <property type="entry name" value="Classic Zinc Finger"/>
    <property type="match status" value="5"/>
</dbReference>
<evidence type="ECO:0000313" key="11">
    <source>
        <dbReference type="EMBL" id="CAL4058842.1"/>
    </source>
</evidence>
<dbReference type="AlphaFoldDB" id="A0AAV2PIL7"/>
<dbReference type="GO" id="GO:0008270">
    <property type="term" value="F:zinc ion binding"/>
    <property type="evidence" value="ECO:0007669"/>
    <property type="project" value="UniProtKB-KW"/>
</dbReference>
<dbReference type="GO" id="GO:0000978">
    <property type="term" value="F:RNA polymerase II cis-regulatory region sequence-specific DNA binding"/>
    <property type="evidence" value="ECO:0007669"/>
    <property type="project" value="TreeGrafter"/>
</dbReference>
<name>A0AAV2PIL7_MEGNR</name>
<organism evidence="11 12">
    <name type="scientific">Meganyctiphanes norvegica</name>
    <name type="common">Northern krill</name>
    <name type="synonym">Thysanopoda norvegica</name>
    <dbReference type="NCBI Taxonomy" id="48144"/>
    <lineage>
        <taxon>Eukaryota</taxon>
        <taxon>Metazoa</taxon>
        <taxon>Ecdysozoa</taxon>
        <taxon>Arthropoda</taxon>
        <taxon>Crustacea</taxon>
        <taxon>Multicrustacea</taxon>
        <taxon>Malacostraca</taxon>
        <taxon>Eumalacostraca</taxon>
        <taxon>Eucarida</taxon>
        <taxon>Euphausiacea</taxon>
        <taxon>Euphausiidae</taxon>
        <taxon>Meganyctiphanes</taxon>
    </lineage>
</organism>
<dbReference type="FunFam" id="3.30.160.60:FF:000824">
    <property type="entry name" value="Zinc finger protein 184"/>
    <property type="match status" value="1"/>
</dbReference>
<dbReference type="FunFam" id="3.30.160.60:FF:000446">
    <property type="entry name" value="Zinc finger protein"/>
    <property type="match status" value="1"/>
</dbReference>
<dbReference type="Proteomes" id="UP001497623">
    <property type="component" value="Unassembled WGS sequence"/>
</dbReference>
<dbReference type="EMBL" id="CAXKWB010000057">
    <property type="protein sequence ID" value="CAL4058842.1"/>
    <property type="molecule type" value="Genomic_DNA"/>
</dbReference>
<feature type="domain" description="C2H2-type" evidence="10">
    <location>
        <begin position="121"/>
        <end position="144"/>
    </location>
</feature>
<keyword evidence="4 8" id="KW-0863">Zinc-finger</keyword>
<dbReference type="Pfam" id="PF00096">
    <property type="entry name" value="zf-C2H2"/>
    <property type="match status" value="3"/>
</dbReference>
<evidence type="ECO:0000256" key="5">
    <source>
        <dbReference type="ARBA" id="ARBA00022833"/>
    </source>
</evidence>
<feature type="region of interest" description="Disordered" evidence="9">
    <location>
        <begin position="29"/>
        <end position="52"/>
    </location>
</feature>